<dbReference type="AlphaFoldDB" id="A0A246JKY8"/>
<dbReference type="PANTHER" id="PTHR46796:SF2">
    <property type="entry name" value="TRANSCRIPTIONAL REGULATORY PROTEIN"/>
    <property type="match status" value="1"/>
</dbReference>
<dbReference type="InterPro" id="IPR018060">
    <property type="entry name" value="HTH_AraC"/>
</dbReference>
<evidence type="ECO:0000256" key="2">
    <source>
        <dbReference type="ARBA" id="ARBA00023125"/>
    </source>
</evidence>
<dbReference type="RefSeq" id="WP_088382359.1">
    <property type="nucleotide sequence ID" value="NZ_NIOF01000001.1"/>
</dbReference>
<dbReference type="Pfam" id="PF02311">
    <property type="entry name" value="AraC_binding"/>
    <property type="match status" value="1"/>
</dbReference>
<sequence>MKTPPFTLLPCRLPGIEAVRADTSRAFGRHVHDQFGIGLIDRGAQKSASGRGLVEAMAGDLITVNPGEVHDGTPIGDGGRSWRMLYLDPDVVVDLVADMTGDASTRSLAGPGVGTAEFTQPTLHDPRRARAYRALFAALTASAPCRDSLLAEQALLSLLAGLLRSEAEEPRAIPAGIASARTMIDDDPAAALRLHDLAQEARLSRYQFLRGFTRATGLTPHAYLVQRRLHRARRLIGQGLPLAEVAVSSGFCDQSHLTRHFVRSFGLSPALYAKAAR</sequence>
<organism evidence="6 7">
    <name type="scientific">Roseateles aquatilis</name>
    <dbReference type="NCBI Taxonomy" id="431061"/>
    <lineage>
        <taxon>Bacteria</taxon>
        <taxon>Pseudomonadati</taxon>
        <taxon>Pseudomonadota</taxon>
        <taxon>Betaproteobacteria</taxon>
        <taxon>Burkholderiales</taxon>
        <taxon>Sphaerotilaceae</taxon>
        <taxon>Roseateles</taxon>
    </lineage>
</organism>
<dbReference type="InterPro" id="IPR018062">
    <property type="entry name" value="HTH_AraC-typ_CS"/>
</dbReference>
<dbReference type="SUPFAM" id="SSF46689">
    <property type="entry name" value="Homeodomain-like"/>
    <property type="match status" value="2"/>
</dbReference>
<evidence type="ECO:0000256" key="3">
    <source>
        <dbReference type="ARBA" id="ARBA00023159"/>
    </source>
</evidence>
<evidence type="ECO:0000259" key="5">
    <source>
        <dbReference type="PROSITE" id="PS01124"/>
    </source>
</evidence>
<name>A0A246JKY8_9BURK</name>
<evidence type="ECO:0000256" key="4">
    <source>
        <dbReference type="ARBA" id="ARBA00023163"/>
    </source>
</evidence>
<keyword evidence="4" id="KW-0804">Transcription</keyword>
<dbReference type="SMART" id="SM00342">
    <property type="entry name" value="HTH_ARAC"/>
    <property type="match status" value="1"/>
</dbReference>
<keyword evidence="3" id="KW-0010">Activator</keyword>
<keyword evidence="2" id="KW-0238">DNA-binding</keyword>
<keyword evidence="7" id="KW-1185">Reference proteome</keyword>
<dbReference type="Pfam" id="PF12833">
    <property type="entry name" value="HTH_18"/>
    <property type="match status" value="1"/>
</dbReference>
<dbReference type="PROSITE" id="PS01124">
    <property type="entry name" value="HTH_ARAC_FAMILY_2"/>
    <property type="match status" value="1"/>
</dbReference>
<dbReference type="PROSITE" id="PS00041">
    <property type="entry name" value="HTH_ARAC_FAMILY_1"/>
    <property type="match status" value="1"/>
</dbReference>
<evidence type="ECO:0000313" key="6">
    <source>
        <dbReference type="EMBL" id="OWQ93210.1"/>
    </source>
</evidence>
<accession>A0A246JKY8</accession>
<dbReference type="InterPro" id="IPR003313">
    <property type="entry name" value="AraC-bd"/>
</dbReference>
<dbReference type="InterPro" id="IPR037923">
    <property type="entry name" value="HTH-like"/>
</dbReference>
<dbReference type="EMBL" id="NIOF01000001">
    <property type="protein sequence ID" value="OWQ93210.1"/>
    <property type="molecule type" value="Genomic_DNA"/>
</dbReference>
<dbReference type="OrthoDB" id="3631840at2"/>
<keyword evidence="1" id="KW-0805">Transcription regulation</keyword>
<evidence type="ECO:0000256" key="1">
    <source>
        <dbReference type="ARBA" id="ARBA00023015"/>
    </source>
</evidence>
<dbReference type="PANTHER" id="PTHR46796">
    <property type="entry name" value="HTH-TYPE TRANSCRIPTIONAL ACTIVATOR RHAS-RELATED"/>
    <property type="match status" value="1"/>
</dbReference>
<dbReference type="InterPro" id="IPR050204">
    <property type="entry name" value="AraC_XylS_family_regulators"/>
</dbReference>
<proteinExistence type="predicted"/>
<reference evidence="6 7" key="1">
    <citation type="journal article" date="2008" name="Int. J. Syst. Evol. Microbiol.">
        <title>Description of Roseateles aquatilis sp. nov. and Roseateles terrae sp. nov., in the class Betaproteobacteria, and emended description of the genus Roseateles.</title>
        <authorList>
            <person name="Gomila M."/>
            <person name="Bowien B."/>
            <person name="Falsen E."/>
            <person name="Moore E.R."/>
            <person name="Lalucat J."/>
        </authorList>
    </citation>
    <scope>NUCLEOTIDE SEQUENCE [LARGE SCALE GENOMIC DNA]</scope>
    <source>
        <strain evidence="6 7">CCUG 48205</strain>
    </source>
</reference>
<feature type="domain" description="HTH araC/xylS-type" evidence="5">
    <location>
        <begin position="178"/>
        <end position="275"/>
    </location>
</feature>
<comment type="caution">
    <text evidence="6">The sequence shown here is derived from an EMBL/GenBank/DDBJ whole genome shotgun (WGS) entry which is preliminary data.</text>
</comment>
<dbReference type="Gene3D" id="1.10.10.60">
    <property type="entry name" value="Homeodomain-like"/>
    <property type="match status" value="2"/>
</dbReference>
<dbReference type="InterPro" id="IPR009057">
    <property type="entry name" value="Homeodomain-like_sf"/>
</dbReference>
<gene>
    <name evidence="6" type="ORF">CDN99_01570</name>
</gene>
<dbReference type="Proteomes" id="UP000197468">
    <property type="component" value="Unassembled WGS sequence"/>
</dbReference>
<dbReference type="GO" id="GO:0003700">
    <property type="term" value="F:DNA-binding transcription factor activity"/>
    <property type="evidence" value="ECO:0007669"/>
    <property type="project" value="InterPro"/>
</dbReference>
<dbReference type="SUPFAM" id="SSF51215">
    <property type="entry name" value="Regulatory protein AraC"/>
    <property type="match status" value="1"/>
</dbReference>
<evidence type="ECO:0000313" key="7">
    <source>
        <dbReference type="Proteomes" id="UP000197468"/>
    </source>
</evidence>
<protein>
    <submittedName>
        <fullName evidence="6">AraC family transcriptional regulator</fullName>
    </submittedName>
</protein>
<dbReference type="GO" id="GO:0043565">
    <property type="term" value="F:sequence-specific DNA binding"/>
    <property type="evidence" value="ECO:0007669"/>
    <property type="project" value="InterPro"/>
</dbReference>